<evidence type="ECO:0000256" key="1">
    <source>
        <dbReference type="SAM" id="Phobius"/>
    </source>
</evidence>
<accession>A0A0V1AXB7</accession>
<sequence length="152" mass="17249">MVQQVSGHVQENCQHDQPQHQVDIVKIENSPVFHRYGSADRQIYVHVVFIYQTSDTLNNDNNNNKEEMFLSNGNRFKYFAIACHLELVIIKCVINFFHLSGACFVVVLGLADAGLPACVYLSDLDLQSHVTTEGIIIQILFYFFASSFACEE</sequence>
<keyword evidence="1" id="KW-0472">Membrane</keyword>
<comment type="caution">
    <text evidence="2">The sequence shown here is derived from an EMBL/GenBank/DDBJ whole genome shotgun (WGS) entry which is preliminary data.</text>
</comment>
<proteinExistence type="predicted"/>
<reference evidence="2 3" key="1">
    <citation type="submission" date="2015-01" db="EMBL/GenBank/DDBJ databases">
        <title>Evolution of Trichinella species and genotypes.</title>
        <authorList>
            <person name="Korhonen P.K."/>
            <person name="Edoardo P."/>
            <person name="Giuseppe L.R."/>
            <person name="Gasser R.B."/>
        </authorList>
    </citation>
    <scope>NUCLEOTIDE SEQUENCE [LARGE SCALE GENOMIC DNA]</scope>
    <source>
        <strain evidence="2">ISS3</strain>
    </source>
</reference>
<evidence type="ECO:0000313" key="2">
    <source>
        <dbReference type="EMBL" id="KRY29289.1"/>
    </source>
</evidence>
<dbReference type="Proteomes" id="UP000054776">
    <property type="component" value="Unassembled WGS sequence"/>
</dbReference>
<evidence type="ECO:0000313" key="3">
    <source>
        <dbReference type="Proteomes" id="UP000054776"/>
    </source>
</evidence>
<keyword evidence="1" id="KW-0812">Transmembrane</keyword>
<dbReference type="OrthoDB" id="5920636at2759"/>
<protein>
    <submittedName>
        <fullName evidence="2">Uncharacterized protein</fullName>
    </submittedName>
</protein>
<organism evidence="2 3">
    <name type="scientific">Trichinella spiralis</name>
    <name type="common">Trichina worm</name>
    <dbReference type="NCBI Taxonomy" id="6334"/>
    <lineage>
        <taxon>Eukaryota</taxon>
        <taxon>Metazoa</taxon>
        <taxon>Ecdysozoa</taxon>
        <taxon>Nematoda</taxon>
        <taxon>Enoplea</taxon>
        <taxon>Dorylaimia</taxon>
        <taxon>Trichinellida</taxon>
        <taxon>Trichinellidae</taxon>
        <taxon>Trichinella</taxon>
    </lineage>
</organism>
<dbReference type="InParanoid" id="A0A0V1AXB7"/>
<dbReference type="EMBL" id="JYDH01000175">
    <property type="protein sequence ID" value="KRY29289.1"/>
    <property type="molecule type" value="Genomic_DNA"/>
</dbReference>
<name>A0A0V1AXB7_TRISP</name>
<feature type="transmembrane region" description="Helical" evidence="1">
    <location>
        <begin position="78"/>
        <end position="111"/>
    </location>
</feature>
<keyword evidence="3" id="KW-1185">Reference proteome</keyword>
<feature type="transmembrane region" description="Helical" evidence="1">
    <location>
        <begin position="131"/>
        <end position="150"/>
    </location>
</feature>
<gene>
    <name evidence="2" type="ORF">T01_9371</name>
</gene>
<keyword evidence="1" id="KW-1133">Transmembrane helix</keyword>
<dbReference type="AlphaFoldDB" id="A0A0V1AXB7"/>